<sequence length="156" mass="17902">MSIKPRRKGHESRLGDKTELEVQRREEISRAASIAGWFFLFFSKNSSELFSPEDITRYDVYIYSFRLCIDLTALIWTAYLLGNFTHRYISHVDSTLDFLAFMFRHIFPVAKDPSVLSSQDFDAFSNYKSNGKTSLALSDSLNTSPSLAFLALYDVV</sequence>
<reference evidence="1 2" key="1">
    <citation type="journal article" date="2024" name="Plant Biotechnol. J.">
        <title>Genome and CRISPR/Cas9 system of a widespread forest tree (Populus alba) in the world.</title>
        <authorList>
            <person name="Liu Y.J."/>
            <person name="Jiang P.F."/>
            <person name="Han X.M."/>
            <person name="Li X.Y."/>
            <person name="Wang H.M."/>
            <person name="Wang Y.J."/>
            <person name="Wang X.X."/>
            <person name="Zeng Q.Y."/>
        </authorList>
    </citation>
    <scope>NUCLEOTIDE SEQUENCE [LARGE SCALE GENOMIC DNA]</scope>
    <source>
        <strain evidence="2">cv. PAL-ZL1</strain>
    </source>
</reference>
<dbReference type="EMBL" id="RCHU02000010">
    <property type="protein sequence ID" value="KAL3578845.1"/>
    <property type="molecule type" value="Genomic_DNA"/>
</dbReference>
<evidence type="ECO:0000313" key="1">
    <source>
        <dbReference type="EMBL" id="KAL3578845.1"/>
    </source>
</evidence>
<dbReference type="Proteomes" id="UP000309997">
    <property type="component" value="Unassembled WGS sequence"/>
</dbReference>
<evidence type="ECO:0000313" key="2">
    <source>
        <dbReference type="Proteomes" id="UP000309997"/>
    </source>
</evidence>
<comment type="caution">
    <text evidence="1">The sequence shown here is derived from an EMBL/GenBank/DDBJ whole genome shotgun (WGS) entry which is preliminary data.</text>
</comment>
<keyword evidence="2" id="KW-1185">Reference proteome</keyword>
<name>A0ACC4BKF7_POPAL</name>
<protein>
    <submittedName>
        <fullName evidence="1">Uncharacterized protein</fullName>
    </submittedName>
</protein>
<proteinExistence type="predicted"/>
<organism evidence="1 2">
    <name type="scientific">Populus alba</name>
    <name type="common">White poplar</name>
    <dbReference type="NCBI Taxonomy" id="43335"/>
    <lineage>
        <taxon>Eukaryota</taxon>
        <taxon>Viridiplantae</taxon>
        <taxon>Streptophyta</taxon>
        <taxon>Embryophyta</taxon>
        <taxon>Tracheophyta</taxon>
        <taxon>Spermatophyta</taxon>
        <taxon>Magnoliopsida</taxon>
        <taxon>eudicotyledons</taxon>
        <taxon>Gunneridae</taxon>
        <taxon>Pentapetalae</taxon>
        <taxon>rosids</taxon>
        <taxon>fabids</taxon>
        <taxon>Malpighiales</taxon>
        <taxon>Salicaceae</taxon>
        <taxon>Saliceae</taxon>
        <taxon>Populus</taxon>
    </lineage>
</organism>
<gene>
    <name evidence="1" type="ORF">D5086_020349</name>
</gene>
<accession>A0ACC4BKF7</accession>